<name>A0A3M3WIB4_PSEA0</name>
<dbReference type="Pfam" id="PF09351">
    <property type="entry name" value="DUF1993"/>
    <property type="match status" value="1"/>
</dbReference>
<dbReference type="SUPFAM" id="SSF109854">
    <property type="entry name" value="DinB/YfiT-like putative metalloenzymes"/>
    <property type="match status" value="1"/>
</dbReference>
<gene>
    <name evidence="1" type="ORF">ALQ39_00051</name>
</gene>
<accession>A0A3M3WIB4</accession>
<reference evidence="1 2" key="1">
    <citation type="submission" date="2018-08" db="EMBL/GenBank/DDBJ databases">
        <title>Recombination of ecologically and evolutionarily significant loci maintains genetic cohesion in the Pseudomonas syringae species complex.</title>
        <authorList>
            <person name="Dillon M."/>
            <person name="Thakur S."/>
            <person name="Almeida R.N.D."/>
            <person name="Weir B.S."/>
            <person name="Guttman D.S."/>
        </authorList>
    </citation>
    <scope>NUCLEOTIDE SEQUENCE [LARGE SCALE GENOMIC DNA]</scope>
    <source>
        <strain evidence="1 2">ICMP 4316</strain>
    </source>
</reference>
<dbReference type="PANTHER" id="PTHR36922">
    <property type="entry name" value="BLL2446 PROTEIN"/>
    <property type="match status" value="1"/>
</dbReference>
<proteinExistence type="predicted"/>
<dbReference type="EMBL" id="RBPV01000266">
    <property type="protein sequence ID" value="RMO57154.1"/>
    <property type="molecule type" value="Genomic_DNA"/>
</dbReference>
<sequence length="138" mass="15106">MRLSQSGYVMSISLYAASIPVFQQMLNALSDVLTKAEAYATEKKIQPPALLQARLFPDMLPFTRQVQIAVDFAKGASARLAGVEIPQYDDTETTFAELQALLAKTLAFIGSITPEQVRSTARKVSKSSCVPAPKRKRV</sequence>
<dbReference type="Gene3D" id="1.20.120.450">
    <property type="entry name" value="dinb family like domain"/>
    <property type="match status" value="1"/>
</dbReference>
<dbReference type="PANTHER" id="PTHR36922:SF1">
    <property type="entry name" value="DUF1993 DOMAIN-CONTAINING PROTEIN"/>
    <property type="match status" value="1"/>
</dbReference>
<dbReference type="Proteomes" id="UP000275613">
    <property type="component" value="Unassembled WGS sequence"/>
</dbReference>
<evidence type="ECO:0008006" key="3">
    <source>
        <dbReference type="Google" id="ProtNLM"/>
    </source>
</evidence>
<organism evidence="1 2">
    <name type="scientific">Pseudomonas amygdali pv. eriobotryae</name>
    <dbReference type="NCBI Taxonomy" id="129137"/>
    <lineage>
        <taxon>Bacteria</taxon>
        <taxon>Pseudomonadati</taxon>
        <taxon>Pseudomonadota</taxon>
        <taxon>Gammaproteobacteria</taxon>
        <taxon>Pseudomonadales</taxon>
        <taxon>Pseudomonadaceae</taxon>
        <taxon>Pseudomonas</taxon>
        <taxon>Pseudomonas amygdali</taxon>
    </lineage>
</organism>
<comment type="caution">
    <text evidence="1">The sequence shown here is derived from an EMBL/GenBank/DDBJ whole genome shotgun (WGS) entry which is preliminary data.</text>
</comment>
<dbReference type="InterPro" id="IPR018531">
    <property type="entry name" value="DUF1993"/>
</dbReference>
<protein>
    <recommendedName>
        <fullName evidence="3">DUF1993 domain-containing protein</fullName>
    </recommendedName>
</protein>
<dbReference type="InterPro" id="IPR034660">
    <property type="entry name" value="DinB/YfiT-like"/>
</dbReference>
<dbReference type="AlphaFoldDB" id="A0A3M3WIB4"/>
<evidence type="ECO:0000313" key="2">
    <source>
        <dbReference type="Proteomes" id="UP000275613"/>
    </source>
</evidence>
<evidence type="ECO:0000313" key="1">
    <source>
        <dbReference type="EMBL" id="RMO57154.1"/>
    </source>
</evidence>